<keyword evidence="3" id="KW-0804">Transcription</keyword>
<dbReference type="InterPro" id="IPR012318">
    <property type="entry name" value="HTH_CRP"/>
</dbReference>
<dbReference type="PANTHER" id="PTHR24567:SF74">
    <property type="entry name" value="HTH-TYPE TRANSCRIPTIONAL REGULATOR ARCR"/>
    <property type="match status" value="1"/>
</dbReference>
<dbReference type="SUPFAM" id="SSF46785">
    <property type="entry name" value="Winged helix' DNA-binding domain"/>
    <property type="match status" value="1"/>
</dbReference>
<evidence type="ECO:0000313" key="6">
    <source>
        <dbReference type="EMBL" id="CAX22530.1"/>
    </source>
</evidence>
<keyword evidence="2" id="KW-0238">DNA-binding</keyword>
<dbReference type="Gene3D" id="2.60.120.10">
    <property type="entry name" value="Jelly Rolls"/>
    <property type="match status" value="1"/>
</dbReference>
<dbReference type="SMART" id="SM00419">
    <property type="entry name" value="HTH_CRP"/>
    <property type="match status" value="1"/>
</dbReference>
<evidence type="ECO:0000256" key="2">
    <source>
        <dbReference type="ARBA" id="ARBA00023125"/>
    </source>
</evidence>
<name>C7CCI3_METED</name>
<dbReference type="InterPro" id="IPR036390">
    <property type="entry name" value="WH_DNA-bd_sf"/>
</dbReference>
<dbReference type="SMART" id="SM00100">
    <property type="entry name" value="cNMP"/>
    <property type="match status" value="1"/>
</dbReference>
<dbReference type="PROSITE" id="PS51063">
    <property type="entry name" value="HTH_CRP_2"/>
    <property type="match status" value="1"/>
</dbReference>
<organism evidence="6 7">
    <name type="scientific">Methylorubrum extorquens (strain DSM 6343 / CIP 106787 / DM4)</name>
    <name type="common">Methylobacterium extorquens</name>
    <dbReference type="NCBI Taxonomy" id="661410"/>
    <lineage>
        <taxon>Bacteria</taxon>
        <taxon>Pseudomonadati</taxon>
        <taxon>Pseudomonadota</taxon>
        <taxon>Alphaproteobacteria</taxon>
        <taxon>Hyphomicrobiales</taxon>
        <taxon>Methylobacteriaceae</taxon>
        <taxon>Methylorubrum</taxon>
    </lineage>
</organism>
<dbReference type="Gene3D" id="1.10.10.10">
    <property type="entry name" value="Winged helix-like DNA-binding domain superfamily/Winged helix DNA-binding domain"/>
    <property type="match status" value="1"/>
</dbReference>
<dbReference type="InterPro" id="IPR018490">
    <property type="entry name" value="cNMP-bd_dom_sf"/>
</dbReference>
<keyword evidence="1" id="KW-0805">Transcription regulation</keyword>
<sequence>MSRPQQSGIRNRLLKALAAHEFDRLAPHLEAVSIGMRQQLITPGAPISHAYFIEDGLCSLIADSVEGRIEVGLVGCEGFVGAPLMLGTTRTPHLAMIQAEGTALRIAALELEAALDASRALRGVLGRYVQSLIVQVGQTVYANADYNVEARLARWILMTHDRLRTDELPMTHESMAMMLGVRRPGVTSATHILEAAGMIKGKRGRVIVLDREKLMELAGDTYGPAEAEYERLLAEAQGCR</sequence>
<dbReference type="PROSITE" id="PS50042">
    <property type="entry name" value="CNMP_BINDING_3"/>
    <property type="match status" value="1"/>
</dbReference>
<dbReference type="InterPro" id="IPR036388">
    <property type="entry name" value="WH-like_DNA-bd_sf"/>
</dbReference>
<dbReference type="SUPFAM" id="SSF51206">
    <property type="entry name" value="cAMP-binding domain-like"/>
    <property type="match status" value="1"/>
</dbReference>
<dbReference type="GO" id="GO:0003700">
    <property type="term" value="F:DNA-binding transcription factor activity"/>
    <property type="evidence" value="ECO:0007669"/>
    <property type="project" value="TreeGrafter"/>
</dbReference>
<dbReference type="GO" id="GO:0003677">
    <property type="term" value="F:DNA binding"/>
    <property type="evidence" value="ECO:0007669"/>
    <property type="project" value="UniProtKB-KW"/>
</dbReference>
<gene>
    <name evidence="6" type="ORF">METD_I0899</name>
</gene>
<dbReference type="EMBL" id="FP103042">
    <property type="protein sequence ID" value="CAX22530.1"/>
    <property type="molecule type" value="Genomic_DNA"/>
</dbReference>
<dbReference type="InterPro" id="IPR050397">
    <property type="entry name" value="Env_Response_Regulators"/>
</dbReference>
<dbReference type="GeneID" id="72988146"/>
<feature type="domain" description="HTH crp-type" evidence="5">
    <location>
        <begin position="146"/>
        <end position="212"/>
    </location>
</feature>
<dbReference type="HOGENOM" id="CLU_077340_0_0_5"/>
<evidence type="ECO:0000256" key="3">
    <source>
        <dbReference type="ARBA" id="ARBA00023163"/>
    </source>
</evidence>
<proteinExistence type="predicted"/>
<feature type="domain" description="Cyclic nucleotide-binding" evidence="4">
    <location>
        <begin position="13"/>
        <end position="110"/>
    </location>
</feature>
<dbReference type="PANTHER" id="PTHR24567">
    <property type="entry name" value="CRP FAMILY TRANSCRIPTIONAL REGULATORY PROTEIN"/>
    <property type="match status" value="1"/>
</dbReference>
<protein>
    <submittedName>
        <fullName evidence="6">Transcriptional regulator, Crp/Fnr family, with N-terminal cNMP-binding domain</fullName>
    </submittedName>
</protein>
<dbReference type="AlphaFoldDB" id="C7CCI3"/>
<evidence type="ECO:0000313" key="7">
    <source>
        <dbReference type="Proteomes" id="UP000008070"/>
    </source>
</evidence>
<dbReference type="Proteomes" id="UP000008070">
    <property type="component" value="Chromosome"/>
</dbReference>
<accession>C7CCI3</accession>
<dbReference type="InterPro" id="IPR014710">
    <property type="entry name" value="RmlC-like_jellyroll"/>
</dbReference>
<evidence type="ECO:0000259" key="5">
    <source>
        <dbReference type="PROSITE" id="PS51063"/>
    </source>
</evidence>
<reference evidence="7" key="1">
    <citation type="journal article" date="2009" name="PLoS ONE">
        <title>Methylobacterium genome sequences: a reference blueprint to investigate microbial metabolism of C1 compounds from natural and industrial sources.</title>
        <authorList>
            <person name="Vuilleumier S."/>
            <person name="Chistoserdova L."/>
            <person name="Lee M.-C."/>
            <person name="Bringel F."/>
            <person name="Lajus A."/>
            <person name="Zhou Y."/>
            <person name="Gourion B."/>
            <person name="Barbe V."/>
            <person name="Chang J."/>
            <person name="Cruveiller S."/>
            <person name="Dossat C."/>
            <person name="Gillett W."/>
            <person name="Gruffaz C."/>
            <person name="Haugen E."/>
            <person name="Hourcade E."/>
            <person name="Levy R."/>
            <person name="Mangenot S."/>
            <person name="Muller E."/>
            <person name="Nadalig T."/>
            <person name="Pagni M."/>
            <person name="Penny C."/>
            <person name="Peyraud R."/>
            <person name="Robinson D.G."/>
            <person name="Roche D."/>
            <person name="Rouy Z."/>
            <person name="Saenampechek C."/>
            <person name="Salvignol G."/>
            <person name="Vallenet D."/>
            <person name="Wu Z."/>
            <person name="Marx C.J."/>
            <person name="Vorholt J.A."/>
            <person name="Olson M.V."/>
            <person name="Kaul R."/>
            <person name="Weissenbach J."/>
            <person name="Medigue C."/>
            <person name="Lidstrom M.E."/>
        </authorList>
    </citation>
    <scope>NUCLEOTIDE SEQUENCE [LARGE SCALE GENOMIC DNA]</scope>
    <source>
        <strain evidence="7">DSM 6343 / CIP 106787 / DM4</strain>
    </source>
</reference>
<dbReference type="KEGG" id="mdi:METDI0899"/>
<dbReference type="GO" id="GO:0005829">
    <property type="term" value="C:cytosol"/>
    <property type="evidence" value="ECO:0007669"/>
    <property type="project" value="TreeGrafter"/>
</dbReference>
<dbReference type="InterPro" id="IPR000595">
    <property type="entry name" value="cNMP-bd_dom"/>
</dbReference>
<dbReference type="CDD" id="cd00038">
    <property type="entry name" value="CAP_ED"/>
    <property type="match status" value="1"/>
</dbReference>
<evidence type="ECO:0000256" key="1">
    <source>
        <dbReference type="ARBA" id="ARBA00023015"/>
    </source>
</evidence>
<dbReference type="RefSeq" id="WP_015821264.1">
    <property type="nucleotide sequence ID" value="NC_012988.1"/>
</dbReference>
<evidence type="ECO:0000259" key="4">
    <source>
        <dbReference type="PROSITE" id="PS50042"/>
    </source>
</evidence>
<dbReference type="Pfam" id="PF13545">
    <property type="entry name" value="HTH_Crp_2"/>
    <property type="match status" value="1"/>
</dbReference>